<dbReference type="EMBL" id="PNBA02000059">
    <property type="protein sequence ID" value="KAG6384562.1"/>
    <property type="molecule type" value="Genomic_DNA"/>
</dbReference>
<accession>A0A8X8VY12</accession>
<evidence type="ECO:0000313" key="3">
    <source>
        <dbReference type="Proteomes" id="UP000298416"/>
    </source>
</evidence>
<dbReference type="Proteomes" id="UP000298416">
    <property type="component" value="Unassembled WGS sequence"/>
</dbReference>
<reference evidence="2" key="1">
    <citation type="submission" date="2018-01" db="EMBL/GenBank/DDBJ databases">
        <authorList>
            <person name="Mao J.F."/>
        </authorList>
    </citation>
    <scope>NUCLEOTIDE SEQUENCE</scope>
    <source>
        <strain evidence="2">Huo1</strain>
        <tissue evidence="2">Leaf</tissue>
    </source>
</reference>
<comment type="caution">
    <text evidence="2">The sequence shown here is derived from an EMBL/GenBank/DDBJ whole genome shotgun (WGS) entry which is preliminary data.</text>
</comment>
<reference evidence="2" key="2">
    <citation type="submission" date="2020-08" db="EMBL/GenBank/DDBJ databases">
        <title>Plant Genome Project.</title>
        <authorList>
            <person name="Zhang R.-G."/>
        </authorList>
    </citation>
    <scope>NUCLEOTIDE SEQUENCE</scope>
    <source>
        <strain evidence="2">Huo1</strain>
        <tissue evidence="2">Leaf</tissue>
    </source>
</reference>
<sequence>MEISASLYFSCWSLITITSLKLGFQSLELQSSTISQLIIFSLKRILAVRVCHSSTYALVHRHGANNASLFDHLRLSVLGFSFLFYASIFLRPIPLTLVLSYAFAVTIIISLVTATETGLLIDFIVRSVLAPPLIHDDFSSGSGPTGSDQTGPGGREIGPVEASKKMKVFKFIASTFVVFAFQLLARLESLDHVLTFLWLAVAWLGCDALTMSRFESGIFYSLICTVVAGCTVRFGLTGSTCLVNVASVILLALHDILLTVRFLHGRDAVLL</sequence>
<keyword evidence="1" id="KW-0472">Membrane</keyword>
<name>A0A8X8VY12_SALSN</name>
<keyword evidence="1" id="KW-0812">Transmembrane</keyword>
<dbReference type="AlphaFoldDB" id="A0A8X8VY12"/>
<proteinExistence type="predicted"/>
<evidence type="ECO:0000313" key="2">
    <source>
        <dbReference type="EMBL" id="KAG6384562.1"/>
    </source>
</evidence>
<keyword evidence="1" id="KW-1133">Transmembrane helix</keyword>
<keyword evidence="3" id="KW-1185">Reference proteome</keyword>
<feature type="transmembrane region" description="Helical" evidence="1">
    <location>
        <begin position="168"/>
        <end position="187"/>
    </location>
</feature>
<gene>
    <name evidence="2" type="ORF">SASPL_155620</name>
</gene>
<feature type="transmembrane region" description="Helical" evidence="1">
    <location>
        <begin position="99"/>
        <end position="125"/>
    </location>
</feature>
<protein>
    <submittedName>
        <fullName evidence="2">Uncharacterized protein</fullName>
    </submittedName>
</protein>
<evidence type="ECO:0000256" key="1">
    <source>
        <dbReference type="SAM" id="Phobius"/>
    </source>
</evidence>
<feature type="transmembrane region" description="Helical" evidence="1">
    <location>
        <begin position="217"/>
        <end position="236"/>
    </location>
</feature>
<feature type="transmembrane region" description="Helical" evidence="1">
    <location>
        <begin position="242"/>
        <end position="263"/>
    </location>
</feature>
<organism evidence="2">
    <name type="scientific">Salvia splendens</name>
    <name type="common">Scarlet sage</name>
    <dbReference type="NCBI Taxonomy" id="180675"/>
    <lineage>
        <taxon>Eukaryota</taxon>
        <taxon>Viridiplantae</taxon>
        <taxon>Streptophyta</taxon>
        <taxon>Embryophyta</taxon>
        <taxon>Tracheophyta</taxon>
        <taxon>Spermatophyta</taxon>
        <taxon>Magnoliopsida</taxon>
        <taxon>eudicotyledons</taxon>
        <taxon>Gunneridae</taxon>
        <taxon>Pentapetalae</taxon>
        <taxon>asterids</taxon>
        <taxon>lamiids</taxon>
        <taxon>Lamiales</taxon>
        <taxon>Lamiaceae</taxon>
        <taxon>Nepetoideae</taxon>
        <taxon>Mentheae</taxon>
        <taxon>Salviinae</taxon>
        <taxon>Salvia</taxon>
        <taxon>Salvia subgen. Calosphace</taxon>
        <taxon>core Calosphace</taxon>
    </lineage>
</organism>